<dbReference type="PANTHER" id="PTHR42770:SF16">
    <property type="entry name" value="AMINO ACID PERMEASE"/>
    <property type="match status" value="1"/>
</dbReference>
<dbReference type="PIRSF" id="PIRSF006060">
    <property type="entry name" value="AA_transporter"/>
    <property type="match status" value="1"/>
</dbReference>
<dbReference type="EMBL" id="QHKI01000106">
    <property type="protein sequence ID" value="RSM62187.1"/>
    <property type="molecule type" value="Genomic_DNA"/>
</dbReference>
<name>A0A428Y3N7_KIBAR</name>
<comment type="subcellular location">
    <subcellularLocation>
        <location evidence="1">Cell membrane</location>
        <topology evidence="1">Multi-pass membrane protein</topology>
    </subcellularLocation>
</comment>
<reference evidence="7 8" key="1">
    <citation type="submission" date="2018-05" db="EMBL/GenBank/DDBJ databases">
        <title>Evolution of GPA BGCs.</title>
        <authorList>
            <person name="Waglechner N."/>
            <person name="Wright G.D."/>
        </authorList>
    </citation>
    <scope>NUCLEOTIDE SEQUENCE [LARGE SCALE GENOMIC DNA]</scope>
    <source>
        <strain evidence="7 8">A82846</strain>
    </source>
</reference>
<dbReference type="OrthoDB" id="4568421at2"/>
<dbReference type="Proteomes" id="UP000287547">
    <property type="component" value="Unassembled WGS sequence"/>
</dbReference>
<dbReference type="Pfam" id="PF13520">
    <property type="entry name" value="AA_permease_2"/>
    <property type="match status" value="1"/>
</dbReference>
<evidence type="ECO:0000256" key="4">
    <source>
        <dbReference type="ARBA" id="ARBA00022989"/>
    </source>
</evidence>
<evidence type="ECO:0000256" key="3">
    <source>
        <dbReference type="ARBA" id="ARBA00022692"/>
    </source>
</evidence>
<feature type="transmembrane region" description="Helical" evidence="6">
    <location>
        <begin position="337"/>
        <end position="357"/>
    </location>
</feature>
<evidence type="ECO:0000256" key="1">
    <source>
        <dbReference type="ARBA" id="ARBA00004651"/>
    </source>
</evidence>
<evidence type="ECO:0000256" key="2">
    <source>
        <dbReference type="ARBA" id="ARBA00022475"/>
    </source>
</evidence>
<feature type="transmembrane region" description="Helical" evidence="6">
    <location>
        <begin position="28"/>
        <end position="48"/>
    </location>
</feature>
<dbReference type="AlphaFoldDB" id="A0A428Y3N7"/>
<feature type="transmembrane region" description="Helical" evidence="6">
    <location>
        <begin position="204"/>
        <end position="225"/>
    </location>
</feature>
<keyword evidence="4 6" id="KW-1133">Transmembrane helix</keyword>
<dbReference type="InterPro" id="IPR050367">
    <property type="entry name" value="APC_superfamily"/>
</dbReference>
<evidence type="ECO:0000313" key="7">
    <source>
        <dbReference type="EMBL" id="RSM62187.1"/>
    </source>
</evidence>
<dbReference type="InterPro" id="IPR002293">
    <property type="entry name" value="AA/rel_permease1"/>
</dbReference>
<accession>A0A428Y3N7</accession>
<protein>
    <submittedName>
        <fullName evidence="7">APC family permease</fullName>
    </submittedName>
</protein>
<dbReference type="Gene3D" id="1.20.1740.10">
    <property type="entry name" value="Amino acid/polyamine transporter I"/>
    <property type="match status" value="1"/>
</dbReference>
<feature type="transmembrane region" description="Helical" evidence="6">
    <location>
        <begin position="420"/>
        <end position="438"/>
    </location>
</feature>
<gene>
    <name evidence="7" type="ORF">DMH04_52695</name>
</gene>
<feature type="transmembrane region" description="Helical" evidence="6">
    <location>
        <begin position="363"/>
        <end position="383"/>
    </location>
</feature>
<evidence type="ECO:0000256" key="6">
    <source>
        <dbReference type="SAM" id="Phobius"/>
    </source>
</evidence>
<evidence type="ECO:0000313" key="8">
    <source>
        <dbReference type="Proteomes" id="UP000287547"/>
    </source>
</evidence>
<dbReference type="GO" id="GO:0022857">
    <property type="term" value="F:transmembrane transporter activity"/>
    <property type="evidence" value="ECO:0007669"/>
    <property type="project" value="InterPro"/>
</dbReference>
<feature type="transmembrane region" description="Helical" evidence="6">
    <location>
        <begin position="237"/>
        <end position="259"/>
    </location>
</feature>
<feature type="transmembrane region" description="Helical" evidence="6">
    <location>
        <begin position="87"/>
        <end position="113"/>
    </location>
</feature>
<keyword evidence="2" id="KW-1003">Cell membrane</keyword>
<feature type="transmembrane region" description="Helical" evidence="6">
    <location>
        <begin position="159"/>
        <end position="184"/>
    </location>
</feature>
<feature type="transmembrane region" description="Helical" evidence="6">
    <location>
        <begin position="395"/>
        <end position="414"/>
    </location>
</feature>
<organism evidence="7 8">
    <name type="scientific">Kibdelosporangium aridum</name>
    <dbReference type="NCBI Taxonomy" id="2030"/>
    <lineage>
        <taxon>Bacteria</taxon>
        <taxon>Bacillati</taxon>
        <taxon>Actinomycetota</taxon>
        <taxon>Actinomycetes</taxon>
        <taxon>Pseudonocardiales</taxon>
        <taxon>Pseudonocardiaceae</taxon>
        <taxon>Kibdelosporangium</taxon>
    </lineage>
</organism>
<keyword evidence="5 6" id="KW-0472">Membrane</keyword>
<keyword evidence="3 6" id="KW-0812">Transmembrane</keyword>
<evidence type="ECO:0000256" key="5">
    <source>
        <dbReference type="ARBA" id="ARBA00023136"/>
    </source>
</evidence>
<comment type="caution">
    <text evidence="7">The sequence shown here is derived from an EMBL/GenBank/DDBJ whole genome shotgun (WGS) entry which is preliminary data.</text>
</comment>
<dbReference type="GO" id="GO:0005886">
    <property type="term" value="C:plasma membrane"/>
    <property type="evidence" value="ECO:0007669"/>
    <property type="project" value="UniProtKB-SubCell"/>
</dbReference>
<feature type="transmembrane region" description="Helical" evidence="6">
    <location>
        <begin position="287"/>
        <end position="316"/>
    </location>
</feature>
<proteinExistence type="predicted"/>
<dbReference type="PANTHER" id="PTHR42770">
    <property type="entry name" value="AMINO ACID TRANSPORTER-RELATED"/>
    <property type="match status" value="1"/>
</dbReference>
<feature type="transmembrane region" description="Helical" evidence="6">
    <location>
        <begin position="133"/>
        <end position="152"/>
    </location>
</feature>
<feature type="transmembrane region" description="Helical" evidence="6">
    <location>
        <begin position="54"/>
        <end position="75"/>
    </location>
</feature>
<sequence>MRSDHVPPRGATVSEIPTLKRTLTLRDLIVYGLLFIGPLAPVGVFGVLDGRSGGAVALVYLIATIAMGLTAYSYATMSTEIPKAGSVFSYATAGLGKAAGFFAGWLVLLDYLLIPSVAYLFTGIATNALVPEIPIWLATGVAILLTTTVNLLGVRLAAVVGFVVLVVEIVLLAVFVVAALVVLISEGGQRPWLSPFTGVSGFDFTAVVGAVSVAVLSYLGFDAIASFAEENVGPSRIVGRATLFCLVLAGGLFVLQTYLGALLTPVDPSGPDGQVFYEMLRSSIGPWLAVMITTVKAIGPAFSAMVAQAAVGRLLYSMARESRLPRQLAAVDSRTKTPWTAILVSAVLTLVIAVWAAGRDDGLDILVSIVDVGALAAFTLLHLSVIGYFRGRYRVFAHLVVPVVGAAVMIAVLALSSTTALIVGAIWFAIGIVVNVTGSRVG</sequence>